<organism evidence="2 7">
    <name type="scientific">Vibrio metoecus</name>
    <dbReference type="NCBI Taxonomy" id="1481663"/>
    <lineage>
        <taxon>Bacteria</taxon>
        <taxon>Pseudomonadati</taxon>
        <taxon>Pseudomonadota</taxon>
        <taxon>Gammaproteobacteria</taxon>
        <taxon>Vibrionales</taxon>
        <taxon>Vibrionaceae</taxon>
        <taxon>Vibrio</taxon>
    </lineage>
</organism>
<dbReference type="RefSeq" id="WP_055027376.1">
    <property type="nucleotide sequence ID" value="NZ_CP035689.1"/>
</dbReference>
<evidence type="ECO:0000313" key="1">
    <source>
        <dbReference type="EMBL" id="KDO14459.1"/>
    </source>
</evidence>
<evidence type="ECO:0000313" key="8">
    <source>
        <dbReference type="Proteomes" id="UP000216173"/>
    </source>
</evidence>
<dbReference type="EMBL" id="LCUF01000002">
    <property type="protein sequence ID" value="KQA24536.1"/>
    <property type="molecule type" value="Genomic_DNA"/>
</dbReference>
<evidence type="ECO:0000313" key="6">
    <source>
        <dbReference type="Proteomes" id="UP000050491"/>
    </source>
</evidence>
<proteinExistence type="predicted"/>
<name>A0A067B7W0_VIBMT</name>
<sequence length="76" mass="9017">MPKAYCRGCGKQTAHKVVMKRVQTQPEGWQGFQQFLTRLMQGQHYYQMEQHYFCRVCNQQNERVKQHDILAGVRAS</sequence>
<reference evidence="1 5" key="1">
    <citation type="submission" date="2014-04" db="EMBL/GenBank/DDBJ databases">
        <title>Vibrio metecus sp. nov., a close relative of Vibrio cholerae isolated from coastal brackish ponds and clinical specimens.</title>
        <authorList>
            <person name="Kirchberger P.C."/>
            <person name="Turnsek M."/>
            <person name="Hunt D.E."/>
            <person name="Haley B.J."/>
            <person name="Colwell R."/>
            <person name="Polz M.F."/>
            <person name="Tarr C.L."/>
            <person name="Boucher Y."/>
        </authorList>
    </citation>
    <scope>NUCLEOTIDE SEQUENCE [LARGE SCALE GENOMIC DNA]</scope>
    <source>
        <strain evidence="1">OP3H</strain>
        <strain evidence="5">PPCK-2014</strain>
    </source>
</reference>
<dbReference type="EMBL" id="LBGP01000013">
    <property type="protein sequence ID" value="KQB00837.1"/>
    <property type="molecule type" value="Genomic_DNA"/>
</dbReference>
<dbReference type="Proteomes" id="UP000053724">
    <property type="component" value="Unassembled WGS sequence"/>
</dbReference>
<evidence type="ECO:0000313" key="3">
    <source>
        <dbReference type="EMBL" id="KQB00837.1"/>
    </source>
</evidence>
<dbReference type="EMBL" id="NMSH01000003">
    <property type="protein sequence ID" value="PAR22484.1"/>
    <property type="molecule type" value="Genomic_DNA"/>
</dbReference>
<evidence type="ECO:0000313" key="4">
    <source>
        <dbReference type="EMBL" id="PAR22484.1"/>
    </source>
</evidence>
<dbReference type="Proteomes" id="UP000050491">
    <property type="component" value="Unassembled WGS sequence"/>
</dbReference>
<evidence type="ECO:0000313" key="2">
    <source>
        <dbReference type="EMBL" id="KQA24536.1"/>
    </source>
</evidence>
<dbReference type="PATRIC" id="fig|1481663.11.peg.3386"/>
<protein>
    <submittedName>
        <fullName evidence="2">Uncharacterized protein</fullName>
    </submittedName>
</protein>
<dbReference type="Proteomes" id="UP000216173">
    <property type="component" value="Unassembled WGS sequence"/>
</dbReference>
<accession>A0A067B7W0</accession>
<dbReference type="OrthoDB" id="5880609at2"/>
<dbReference type="AlphaFoldDB" id="A0A067B7W0"/>
<dbReference type="Proteomes" id="UP000027331">
    <property type="component" value="Unassembled WGS sequence"/>
</dbReference>
<evidence type="ECO:0000313" key="7">
    <source>
        <dbReference type="Proteomes" id="UP000053724"/>
    </source>
</evidence>
<reference evidence="4" key="3">
    <citation type="submission" date="2017-07" db="EMBL/GenBank/DDBJ databases">
        <authorList>
            <person name="Sun Z.S."/>
            <person name="Albrecht U."/>
            <person name="Echele G."/>
            <person name="Lee C.C."/>
        </authorList>
    </citation>
    <scope>NUCLEOTIDE SEQUENCE [LARGE SCALE GENOMIC DNA]</scope>
    <source>
        <strain evidence="4">OYP9E10</strain>
    </source>
</reference>
<reference evidence="8" key="4">
    <citation type="submission" date="2017-07" db="EMBL/GenBank/DDBJ databases">
        <authorList>
            <person name="Boucher Y."/>
            <person name="Orata F.D."/>
        </authorList>
    </citation>
    <scope>NUCLEOTIDE SEQUENCE [LARGE SCALE GENOMIC DNA]</scope>
    <source>
        <strain evidence="8">OYP9E10</strain>
    </source>
</reference>
<keyword evidence="5" id="KW-1185">Reference proteome</keyword>
<gene>
    <name evidence="2" type="ORF">AAY55_02380</name>
    <name evidence="4" type="ORF">CGU03_03805</name>
    <name evidence="1" type="ORF">DP83_01875</name>
    <name evidence="3" type="ORF">XV92_09690</name>
</gene>
<reference evidence="6 7" key="2">
    <citation type="journal article" date="2015" name="Genome Biol. Evol.">
        <title>The Dynamics of Genetic Interactions between Vibrio metoecus and Vibrio cholerae, Two Close Relatives Co-Occurring in the Environment.</title>
        <authorList>
            <person name="Orata F.D."/>
            <person name="Kirchberger P.C."/>
            <person name="Meheust R."/>
            <person name="Barlow E.J."/>
            <person name="Tarr C.L."/>
            <person name="Boucher Y."/>
        </authorList>
    </citation>
    <scope>NUCLEOTIDE SEQUENCE [LARGE SCALE GENOMIC DNA]</scope>
    <source>
        <strain evidence="2 7">08-2459</strain>
        <strain evidence="3 6">YB5B04</strain>
    </source>
</reference>
<dbReference type="EMBL" id="JJMN01000046">
    <property type="protein sequence ID" value="KDO14459.1"/>
    <property type="molecule type" value="Genomic_DNA"/>
</dbReference>
<comment type="caution">
    <text evidence="2">The sequence shown here is derived from an EMBL/GenBank/DDBJ whole genome shotgun (WGS) entry which is preliminary data.</text>
</comment>
<evidence type="ECO:0000313" key="5">
    <source>
        <dbReference type="Proteomes" id="UP000027331"/>
    </source>
</evidence>